<sequence length="108" mass="11404">MVSRRGVLAALAVGASSSLAGCHTGALVEVQDMSCVRSRTEPDTCNVLVANHWVSGEFRVVVQSESPDGTVHGAIQEEIHLRAGESRELTLDGDLGDGTLFRASVERA</sequence>
<gene>
    <name evidence="1" type="ordered locus">NP_2184A</name>
</gene>
<dbReference type="KEGG" id="nph:NP_2184A"/>
<organism evidence="1 2">
    <name type="scientific">Natronomonas pharaonis (strain ATCC 35678 / DSM 2160 / CIP 103997 / JCM 8858 / NBRC 14720 / NCIMB 2260 / Gabara)</name>
    <name type="common">Halobacterium pharaonis</name>
    <dbReference type="NCBI Taxonomy" id="348780"/>
    <lineage>
        <taxon>Archaea</taxon>
        <taxon>Methanobacteriati</taxon>
        <taxon>Methanobacteriota</taxon>
        <taxon>Stenosarchaea group</taxon>
        <taxon>Halobacteria</taxon>
        <taxon>Halobacteriales</taxon>
        <taxon>Natronomonadaceae</taxon>
        <taxon>Natronomonas</taxon>
    </lineage>
</organism>
<dbReference type="EMBL" id="CR936257">
    <property type="protein sequence ID" value="CAI49183.1"/>
    <property type="molecule type" value="Genomic_DNA"/>
</dbReference>
<accession>A0A1U7EVV0</accession>
<dbReference type="Proteomes" id="UP000002698">
    <property type="component" value="Chromosome"/>
</dbReference>
<dbReference type="PROSITE" id="PS51257">
    <property type="entry name" value="PROKAR_LIPOPROTEIN"/>
    <property type="match status" value="1"/>
</dbReference>
<dbReference type="GeneID" id="3701372"/>
<dbReference type="EnsemblBacteria" id="CAI49183">
    <property type="protein sequence ID" value="CAI49183"/>
    <property type="gene ID" value="NP_2184A"/>
</dbReference>
<dbReference type="HOGENOM" id="CLU_2191098_0_0_2"/>
<dbReference type="RefSeq" id="WP_011322811.1">
    <property type="nucleotide sequence ID" value="NC_007426.1"/>
</dbReference>
<evidence type="ECO:0000313" key="1">
    <source>
        <dbReference type="EMBL" id="CAI49183.1"/>
    </source>
</evidence>
<proteinExistence type="predicted"/>
<dbReference type="AlphaFoldDB" id="A0A1U7EVV0"/>
<reference evidence="1 2" key="1">
    <citation type="journal article" date="2005" name="Genome Res.">
        <title>Living with two extremes: conclusions from the genome sequence of Natronomonas pharaonis.</title>
        <authorList>
            <person name="Falb M."/>
            <person name="Pfeiffer F."/>
            <person name="Palm P."/>
            <person name="Rodewald K."/>
            <person name="Hickmann V."/>
            <person name="Tittor J."/>
            <person name="Oesterhelt D."/>
        </authorList>
    </citation>
    <scope>NUCLEOTIDE SEQUENCE [LARGE SCALE GENOMIC DNA]</scope>
    <source>
        <strain evidence="2">ATCC 35678 / DSM 2160 / CIP 103997 / JCM 8858 / NBRC 14720 / NCIMB 2260 / Gabara</strain>
    </source>
</reference>
<evidence type="ECO:0000313" key="2">
    <source>
        <dbReference type="Proteomes" id="UP000002698"/>
    </source>
</evidence>
<evidence type="ECO:0008006" key="3">
    <source>
        <dbReference type="Google" id="ProtNLM"/>
    </source>
</evidence>
<protein>
    <recommendedName>
        <fullName evidence="3">Secreted glycoprotein</fullName>
    </recommendedName>
</protein>
<keyword evidence="2" id="KW-1185">Reference proteome</keyword>
<name>A0A1U7EVV0_NATPD</name>
<dbReference type="STRING" id="348780.NP_2184A"/>